<comment type="subunit">
    <text evidence="3">Heptamer of 7 subunits arranged in a ring. Interacts with the chaperonin GroEL.</text>
</comment>
<dbReference type="HAMAP" id="MF_00580">
    <property type="entry name" value="CH10"/>
    <property type="match status" value="1"/>
</dbReference>
<comment type="function">
    <text evidence="3 4">Together with the chaperonin GroEL, plays an essential role in assisting protein folding. The GroEL-GroES system forms a nano-cage that allows encapsulation of the non-native substrate proteins and provides a physical environment optimized to promote and accelerate protein folding. GroES binds to the apical surface of the GroEL ring, thereby capping the opening of the GroEL channel.</text>
</comment>
<dbReference type="NCBIfam" id="NF001531">
    <property type="entry name" value="PRK00364.2-2"/>
    <property type="match status" value="1"/>
</dbReference>
<dbReference type="InterPro" id="IPR011032">
    <property type="entry name" value="GroES-like_sf"/>
</dbReference>
<dbReference type="FunFam" id="2.30.33.40:FF:000001">
    <property type="entry name" value="10 kDa chaperonin"/>
    <property type="match status" value="1"/>
</dbReference>
<evidence type="ECO:0000313" key="5">
    <source>
        <dbReference type="EMBL" id="KKP59358.1"/>
    </source>
</evidence>
<dbReference type="PRINTS" id="PR00297">
    <property type="entry name" value="CHAPERONIN10"/>
</dbReference>
<dbReference type="Pfam" id="PF00166">
    <property type="entry name" value="Cpn10"/>
    <property type="match status" value="1"/>
</dbReference>
<organism evidence="5 6">
    <name type="scientific">Candidatus Magasanikbacteria bacterium GW2011_GWC2_34_16</name>
    <dbReference type="NCBI Taxonomy" id="1619045"/>
    <lineage>
        <taxon>Bacteria</taxon>
        <taxon>Candidatus Magasanikiibacteriota</taxon>
    </lineage>
</organism>
<dbReference type="PATRIC" id="fig|1619045.3.peg.279"/>
<dbReference type="PANTHER" id="PTHR10772:SF58">
    <property type="entry name" value="CO-CHAPERONIN GROES"/>
    <property type="match status" value="1"/>
</dbReference>
<dbReference type="GO" id="GO:0044183">
    <property type="term" value="F:protein folding chaperone"/>
    <property type="evidence" value="ECO:0007669"/>
    <property type="project" value="InterPro"/>
</dbReference>
<protein>
    <recommendedName>
        <fullName evidence="3">Co-chaperonin GroES</fullName>
    </recommendedName>
    <alternativeName>
        <fullName evidence="3">10 kDa chaperonin</fullName>
    </alternativeName>
    <alternativeName>
        <fullName evidence="3">Chaperonin-10</fullName>
        <shortName evidence="3">Cpn10</shortName>
    </alternativeName>
</protein>
<evidence type="ECO:0000256" key="4">
    <source>
        <dbReference type="RuleBase" id="RU000535"/>
    </source>
</evidence>
<sequence length="96" mass="10587">MNIRPLGDRVIIKPVKEEEVTASGILLPETIDKEKKMEGEIVAVGPGKLLENGTIAKMEVKVGDKVIFEKWGGEEVKVGKEEYKILSAEKILAIIE</sequence>
<dbReference type="GO" id="GO:0005737">
    <property type="term" value="C:cytoplasm"/>
    <property type="evidence" value="ECO:0007669"/>
    <property type="project" value="UniProtKB-SubCell"/>
</dbReference>
<keyword evidence="3" id="KW-0963">Cytoplasm</keyword>
<keyword evidence="2 3" id="KW-0143">Chaperone</keyword>
<evidence type="ECO:0000256" key="2">
    <source>
        <dbReference type="ARBA" id="ARBA00023186"/>
    </source>
</evidence>
<dbReference type="InterPro" id="IPR018369">
    <property type="entry name" value="Chaprnonin_Cpn10_CS"/>
</dbReference>
<dbReference type="InterPro" id="IPR020818">
    <property type="entry name" value="Chaperonin_GroES"/>
</dbReference>
<proteinExistence type="inferred from homology"/>
<evidence type="ECO:0000313" key="6">
    <source>
        <dbReference type="Proteomes" id="UP000034927"/>
    </source>
</evidence>
<dbReference type="SUPFAM" id="SSF50129">
    <property type="entry name" value="GroES-like"/>
    <property type="match status" value="1"/>
</dbReference>
<gene>
    <name evidence="3" type="primary">groES</name>
    <name evidence="3" type="synonym">groS</name>
    <name evidence="5" type="ORF">UR53_C0003G0020</name>
</gene>
<dbReference type="GO" id="GO:0046872">
    <property type="term" value="F:metal ion binding"/>
    <property type="evidence" value="ECO:0007669"/>
    <property type="project" value="TreeGrafter"/>
</dbReference>
<dbReference type="InterPro" id="IPR037124">
    <property type="entry name" value="Chaperonin_GroES_sf"/>
</dbReference>
<dbReference type="EMBL" id="LBPO01000003">
    <property type="protein sequence ID" value="KKP59358.1"/>
    <property type="molecule type" value="Genomic_DNA"/>
</dbReference>
<comment type="caution">
    <text evidence="5">The sequence shown here is derived from an EMBL/GenBank/DDBJ whole genome shotgun (WGS) entry which is preliminary data.</text>
</comment>
<evidence type="ECO:0000256" key="1">
    <source>
        <dbReference type="ARBA" id="ARBA00006975"/>
    </source>
</evidence>
<reference evidence="5 6" key="1">
    <citation type="journal article" date="2015" name="Nature">
        <title>rRNA introns, odd ribosomes, and small enigmatic genomes across a large radiation of phyla.</title>
        <authorList>
            <person name="Brown C.T."/>
            <person name="Hug L.A."/>
            <person name="Thomas B.C."/>
            <person name="Sharon I."/>
            <person name="Castelle C.J."/>
            <person name="Singh A."/>
            <person name="Wilkins M.J."/>
            <person name="Williams K.H."/>
            <person name="Banfield J.F."/>
        </authorList>
    </citation>
    <scope>NUCLEOTIDE SEQUENCE [LARGE SCALE GENOMIC DNA]</scope>
</reference>
<dbReference type="PROSITE" id="PS00681">
    <property type="entry name" value="CHAPERONINS_CPN10"/>
    <property type="match status" value="1"/>
</dbReference>
<dbReference type="SMART" id="SM00883">
    <property type="entry name" value="Cpn10"/>
    <property type="match status" value="1"/>
</dbReference>
<dbReference type="Proteomes" id="UP000034927">
    <property type="component" value="Unassembled WGS sequence"/>
</dbReference>
<accession>A0A0G0AQT7</accession>
<dbReference type="GO" id="GO:0051087">
    <property type="term" value="F:protein-folding chaperone binding"/>
    <property type="evidence" value="ECO:0007669"/>
    <property type="project" value="TreeGrafter"/>
</dbReference>
<dbReference type="PANTHER" id="PTHR10772">
    <property type="entry name" value="10 KDA HEAT SHOCK PROTEIN"/>
    <property type="match status" value="1"/>
</dbReference>
<dbReference type="Gene3D" id="2.30.33.40">
    <property type="entry name" value="GroES chaperonin"/>
    <property type="match status" value="1"/>
</dbReference>
<dbReference type="GO" id="GO:0051082">
    <property type="term" value="F:unfolded protein binding"/>
    <property type="evidence" value="ECO:0007669"/>
    <property type="project" value="TreeGrafter"/>
</dbReference>
<dbReference type="AlphaFoldDB" id="A0A0G0AQT7"/>
<comment type="similarity">
    <text evidence="1 3 4">Belongs to the GroES chaperonin family.</text>
</comment>
<dbReference type="NCBIfam" id="NF001533">
    <property type="entry name" value="PRK00364.2-4"/>
    <property type="match status" value="1"/>
</dbReference>
<dbReference type="CDD" id="cd00320">
    <property type="entry name" value="cpn10"/>
    <property type="match status" value="1"/>
</dbReference>
<name>A0A0G0AQT7_9BACT</name>
<dbReference type="GO" id="GO:0005524">
    <property type="term" value="F:ATP binding"/>
    <property type="evidence" value="ECO:0007669"/>
    <property type="project" value="InterPro"/>
</dbReference>
<evidence type="ECO:0000256" key="3">
    <source>
        <dbReference type="HAMAP-Rule" id="MF_00580"/>
    </source>
</evidence>
<comment type="subcellular location">
    <subcellularLocation>
        <location evidence="3">Cytoplasm</location>
    </subcellularLocation>
</comment>